<dbReference type="Pfam" id="PF00078">
    <property type="entry name" value="RVT_1"/>
    <property type="match status" value="1"/>
</dbReference>
<dbReference type="FunFam" id="3.30.420.10:FF:000032">
    <property type="entry name" value="Retrovirus-related Pol polyprotein from transposon 297-like Protein"/>
    <property type="match status" value="1"/>
</dbReference>
<dbReference type="Gene3D" id="3.30.70.270">
    <property type="match status" value="2"/>
</dbReference>
<keyword evidence="7" id="KW-0255">Endonuclease</keyword>
<evidence type="ECO:0000256" key="14">
    <source>
        <dbReference type="ARBA" id="ARBA00023172"/>
    </source>
</evidence>
<dbReference type="InterPro" id="IPR000477">
    <property type="entry name" value="RT_dom"/>
</dbReference>
<gene>
    <name evidence="19" type="ORF">TSUD_161390</name>
</gene>
<evidence type="ECO:0000256" key="6">
    <source>
        <dbReference type="ARBA" id="ARBA00022750"/>
    </source>
</evidence>
<protein>
    <recommendedName>
        <fullName evidence="21">Ty3/gypsy retrotransposon protein</fullName>
    </recommendedName>
</protein>
<evidence type="ECO:0000256" key="16">
    <source>
        <dbReference type="SAM" id="MobiDB-lite"/>
    </source>
</evidence>
<dbReference type="GO" id="GO:0003887">
    <property type="term" value="F:DNA-directed DNA polymerase activity"/>
    <property type="evidence" value="ECO:0007669"/>
    <property type="project" value="UniProtKB-KW"/>
</dbReference>
<evidence type="ECO:0000256" key="1">
    <source>
        <dbReference type="ARBA" id="ARBA00022670"/>
    </source>
</evidence>
<evidence type="ECO:0000256" key="11">
    <source>
        <dbReference type="ARBA" id="ARBA00022918"/>
    </source>
</evidence>
<evidence type="ECO:0000256" key="4">
    <source>
        <dbReference type="ARBA" id="ARBA00022722"/>
    </source>
</evidence>
<reference evidence="20" key="1">
    <citation type="journal article" date="2017" name="Front. Plant Sci.">
        <title>Climate Clever Clovers: New Paradigm to Reduce the Environmental Footprint of Ruminants by Breeding Low Methanogenic Forages Utilizing Haplotype Variation.</title>
        <authorList>
            <person name="Kaur P."/>
            <person name="Appels R."/>
            <person name="Bayer P.E."/>
            <person name="Keeble-Gagnere G."/>
            <person name="Wang J."/>
            <person name="Hirakawa H."/>
            <person name="Shirasawa K."/>
            <person name="Vercoe P."/>
            <person name="Stefanova K."/>
            <person name="Durmic Z."/>
            <person name="Nichols P."/>
            <person name="Revell C."/>
            <person name="Isobe S.N."/>
            <person name="Edwards D."/>
            <person name="Erskine W."/>
        </authorList>
    </citation>
    <scope>NUCLEOTIDE SEQUENCE [LARGE SCALE GENOMIC DNA]</scope>
    <source>
        <strain evidence="20">cv. Daliak</strain>
    </source>
</reference>
<evidence type="ECO:0008006" key="21">
    <source>
        <dbReference type="Google" id="ProtNLM"/>
    </source>
</evidence>
<name>A0A2Z6MBJ8_TRISU</name>
<dbReference type="GO" id="GO:0006508">
    <property type="term" value="P:proteolysis"/>
    <property type="evidence" value="ECO:0007669"/>
    <property type="project" value="UniProtKB-KW"/>
</dbReference>
<dbReference type="InterPro" id="IPR043502">
    <property type="entry name" value="DNA/RNA_pol_sf"/>
</dbReference>
<keyword evidence="3" id="KW-0548">Nucleotidyltransferase</keyword>
<dbReference type="CDD" id="cd00303">
    <property type="entry name" value="retropepsin_like"/>
    <property type="match status" value="1"/>
</dbReference>
<dbReference type="SUPFAM" id="SSF54160">
    <property type="entry name" value="Chromo domain-like"/>
    <property type="match status" value="1"/>
</dbReference>
<sequence length="1531" mass="175202">MTHASASKSTADHKTNIDEMTILQSEIFERLERSEAANTGKFEKIFAALDILIDQTPSKHQQGAELHHHRAPFQVRNVKLEFPRFDGTNVHEWIFRAEQFFEYYDTPDLDRLTIAAVHLDKDVVPWYQMMQRSHPFQSWIDFTRALELDFGPSIYDCPRATLFKLVQTGTVAEYFVQFTSLANRVYGLSNDALVDCFISGLNPDIRRDVLIHTPSSLVKAVSLAKVYEEKYTTTMKPQKPYTQTYSTNKPYNNKPENSTRNTAPILNTPPTRPMSQFQKNPNVKRISPAEMQLRRDKGLCYWCDDKFSFTHKCPNRQLMLLQYEDSEDQVLDEITDPPDPTTNGLTTNLPKLHLSMSAMKGSSHMGVLRFTGAIEHIQVQILIDGGSSDNFVQPRIAKFLKLPIEPAPIFKVLVGNGEVMTAEGIVKQLPLDVQGHRLQVPVYLLPVAGADVILGASWLSTLGPHVADYASLTIKFFLHDKFVTLVGEPIARPEPAQFHHMKRFHHTDAIEECFAIQWFKDTEAADIFKELPTNTDPEIAMLLYNYQAVFKTPTMLPPTRAHNHAIPLLEGTNPIKVKPYRYPHSQKTQIETMVQDMLQHGIIQPSTSPFSSPIILVKKKDGTWRFCTDYRALNAITVKDSFPIPTVDELLDELFGAKHFSKLDLRSGYHQILLQPEDRHKTAFRTHQGHYEWLVMPFGLTNAPATFQSLMNTIFQIVLRKYVLVFFDDILVYSKTWHEHLKHLAAVLQVLKDNELYVKLSKCSFGVLEIEYLGHVVSGEGVYMDKSKIQVVVDWPSPKNIKQLRGFLGLTGYYRRFIQSYAKIASPLTDLLKKDAYTWNSEMEAAFQKLKHAITTAPVLALPDFTKPFILETDASGIGIGAVLHQEGHPIAYFSKKLVPRNQRKSAYFREMLAIAEAIAKFRHYLLGHKFIIRTDQKSLRNLMEQALQTPDQQEWLHRFLGYDFTIEYKPGKENVAADALSRVMTLAWSEPQYKLLHQIRVALKQDSTLLEIMEKCAQNSDSNSNYTIKDDLLFWKHRIVIPKHSELRQQVLYELHTSPIGGHAGIARTLARVKAQFYWLDMKTDIAKYVQNCVICQKAKTTNTPPAGLLQPLPIPSQVWEDVAMDFITGLPSSHGYTTILVVIDRLTKYAHFIPLKTDYSSKIVAEAFMDNIVKLHGMPKSIVSDRDKVFTSSFWQQLFKLQGTSLAMSSAYHPQSDGQSEVLNKTLELFLRCFTFENPKSWCKALAWSEFWYNTAFQTSIGMTPFKALYGRDPPAIIRYEIQASDSPTLQEKLMERDRIIQQLKLNLEKAQQYMKKQADKHRVDVKLQVGDWVLVKLQPYRQQSVALRKNQKLGMKYFGPFEVIAKVGEVAYKLKLPDHAKIHPVFHVSQLKPFKGDNQEQYMPLPLSMTDIGPMIQPVAVLATRTIIRCAQRIQQVLIQWDQYPIAEATWEDMVALQRKFPTFNLEDKVAFIGDGIVMSPNEENILEEGDSSNVGPPDKHEGNYVMMGPRRGKRMRNISKRLEGYAR</sequence>
<dbReference type="GO" id="GO:0004190">
    <property type="term" value="F:aspartic-type endopeptidase activity"/>
    <property type="evidence" value="ECO:0007669"/>
    <property type="project" value="UniProtKB-KW"/>
</dbReference>
<keyword evidence="1" id="KW-0645">Protease</keyword>
<keyword evidence="2" id="KW-0808">Transferase</keyword>
<dbReference type="Gene3D" id="1.10.340.70">
    <property type="match status" value="1"/>
</dbReference>
<dbReference type="PROSITE" id="PS50994">
    <property type="entry name" value="INTEGRASE"/>
    <property type="match status" value="1"/>
</dbReference>
<keyword evidence="11" id="KW-0695">RNA-directed DNA polymerase</keyword>
<dbReference type="SUPFAM" id="SSF50630">
    <property type="entry name" value="Acid proteases"/>
    <property type="match status" value="1"/>
</dbReference>
<dbReference type="CDD" id="cd01647">
    <property type="entry name" value="RT_LTR"/>
    <property type="match status" value="1"/>
</dbReference>
<keyword evidence="13" id="KW-0238">DNA-binding</keyword>
<dbReference type="InterPro" id="IPR041588">
    <property type="entry name" value="Integrase_H2C2"/>
</dbReference>
<evidence type="ECO:0000256" key="2">
    <source>
        <dbReference type="ARBA" id="ARBA00022679"/>
    </source>
</evidence>
<dbReference type="GO" id="GO:0003964">
    <property type="term" value="F:RNA-directed DNA polymerase activity"/>
    <property type="evidence" value="ECO:0007669"/>
    <property type="project" value="UniProtKB-KW"/>
</dbReference>
<evidence type="ECO:0000259" key="17">
    <source>
        <dbReference type="PROSITE" id="PS50878"/>
    </source>
</evidence>
<dbReference type="SUPFAM" id="SSF53098">
    <property type="entry name" value="Ribonuclease H-like"/>
    <property type="match status" value="1"/>
</dbReference>
<evidence type="ECO:0000256" key="7">
    <source>
        <dbReference type="ARBA" id="ARBA00022759"/>
    </source>
</evidence>
<dbReference type="GO" id="GO:0046872">
    <property type="term" value="F:metal ion binding"/>
    <property type="evidence" value="ECO:0007669"/>
    <property type="project" value="UniProtKB-KW"/>
</dbReference>
<dbReference type="PROSITE" id="PS50878">
    <property type="entry name" value="RT_POL"/>
    <property type="match status" value="1"/>
</dbReference>
<dbReference type="Gene3D" id="3.10.10.10">
    <property type="entry name" value="HIV Type 1 Reverse Transcriptase, subunit A, domain 1"/>
    <property type="match status" value="1"/>
</dbReference>
<keyword evidence="4" id="KW-0540">Nuclease</keyword>
<keyword evidence="8" id="KW-0378">Hydrolase</keyword>
<evidence type="ECO:0000256" key="5">
    <source>
        <dbReference type="ARBA" id="ARBA00022723"/>
    </source>
</evidence>
<dbReference type="Pfam" id="PF17921">
    <property type="entry name" value="Integrase_H2C2"/>
    <property type="match status" value="1"/>
</dbReference>
<dbReference type="FunFam" id="3.30.70.270:FF:000115">
    <property type="entry name" value="Polyprotein of retroviral origin, putative"/>
    <property type="match status" value="1"/>
</dbReference>
<dbReference type="InterPro" id="IPR005162">
    <property type="entry name" value="Retrotrans_gag_dom"/>
</dbReference>
<feature type="domain" description="Reverse transcriptase" evidence="17">
    <location>
        <begin position="598"/>
        <end position="777"/>
    </location>
</feature>
<dbReference type="Pfam" id="PF08284">
    <property type="entry name" value="RVP_2"/>
    <property type="match status" value="1"/>
</dbReference>
<evidence type="ECO:0000256" key="12">
    <source>
        <dbReference type="ARBA" id="ARBA00022932"/>
    </source>
</evidence>
<dbReference type="GO" id="GO:0004519">
    <property type="term" value="F:endonuclease activity"/>
    <property type="evidence" value="ECO:0007669"/>
    <property type="project" value="UniProtKB-KW"/>
</dbReference>
<dbReference type="InterPro" id="IPR041577">
    <property type="entry name" value="RT_RNaseH_2"/>
</dbReference>
<dbReference type="Gene3D" id="3.10.20.370">
    <property type="match status" value="1"/>
</dbReference>
<dbReference type="FunFam" id="1.10.340.70:FF:000001">
    <property type="entry name" value="Retrovirus-related Pol polyprotein from transposon gypsy-like Protein"/>
    <property type="match status" value="1"/>
</dbReference>
<keyword evidence="5" id="KW-0479">Metal-binding</keyword>
<dbReference type="OrthoDB" id="1750505at2759"/>
<dbReference type="Proteomes" id="UP000242715">
    <property type="component" value="Unassembled WGS sequence"/>
</dbReference>
<feature type="region of interest" description="Disordered" evidence="16">
    <location>
        <begin position="239"/>
        <end position="279"/>
    </location>
</feature>
<organism evidence="19 20">
    <name type="scientific">Trifolium subterraneum</name>
    <name type="common">Subterranean clover</name>
    <dbReference type="NCBI Taxonomy" id="3900"/>
    <lineage>
        <taxon>Eukaryota</taxon>
        <taxon>Viridiplantae</taxon>
        <taxon>Streptophyta</taxon>
        <taxon>Embryophyta</taxon>
        <taxon>Tracheophyta</taxon>
        <taxon>Spermatophyta</taxon>
        <taxon>Magnoliopsida</taxon>
        <taxon>eudicotyledons</taxon>
        <taxon>Gunneridae</taxon>
        <taxon>Pentapetalae</taxon>
        <taxon>rosids</taxon>
        <taxon>fabids</taxon>
        <taxon>Fabales</taxon>
        <taxon>Fabaceae</taxon>
        <taxon>Papilionoideae</taxon>
        <taxon>50 kb inversion clade</taxon>
        <taxon>NPAAA clade</taxon>
        <taxon>Hologalegina</taxon>
        <taxon>IRL clade</taxon>
        <taxon>Trifolieae</taxon>
        <taxon>Trifolium</taxon>
    </lineage>
</organism>
<feature type="region of interest" description="Disordered" evidence="16">
    <location>
        <begin position="1490"/>
        <end position="1511"/>
    </location>
</feature>
<dbReference type="InterPro" id="IPR012337">
    <property type="entry name" value="RNaseH-like_sf"/>
</dbReference>
<accession>A0A2Z6MBJ8</accession>
<keyword evidence="9" id="KW-0460">Magnesium</keyword>
<dbReference type="InterPro" id="IPR016197">
    <property type="entry name" value="Chromo-like_dom_sf"/>
</dbReference>
<dbReference type="InterPro" id="IPR021109">
    <property type="entry name" value="Peptidase_aspartic_dom_sf"/>
</dbReference>
<dbReference type="GO" id="GO:0006310">
    <property type="term" value="P:DNA recombination"/>
    <property type="evidence" value="ECO:0007669"/>
    <property type="project" value="UniProtKB-KW"/>
</dbReference>
<evidence type="ECO:0000256" key="3">
    <source>
        <dbReference type="ARBA" id="ARBA00022695"/>
    </source>
</evidence>
<dbReference type="InterPro" id="IPR036397">
    <property type="entry name" value="RNaseH_sf"/>
</dbReference>
<keyword evidence="15" id="KW-0511">Multifunctional enzyme</keyword>
<dbReference type="SUPFAM" id="SSF56672">
    <property type="entry name" value="DNA/RNA polymerases"/>
    <property type="match status" value="1"/>
</dbReference>
<dbReference type="Gene3D" id="3.30.420.10">
    <property type="entry name" value="Ribonuclease H-like superfamily/Ribonuclease H"/>
    <property type="match status" value="1"/>
</dbReference>
<dbReference type="FunFam" id="3.10.20.370:FF:000001">
    <property type="entry name" value="Retrovirus-related Pol polyprotein from transposon 17.6-like protein"/>
    <property type="match status" value="1"/>
</dbReference>
<dbReference type="Pfam" id="PF03732">
    <property type="entry name" value="Retrotrans_gag"/>
    <property type="match status" value="1"/>
</dbReference>
<dbReference type="Pfam" id="PF24626">
    <property type="entry name" value="SH3_Tf2-1"/>
    <property type="match status" value="1"/>
</dbReference>
<keyword evidence="6" id="KW-0064">Aspartyl protease</keyword>
<dbReference type="EMBL" id="DF973354">
    <property type="protein sequence ID" value="GAU27453.1"/>
    <property type="molecule type" value="Genomic_DNA"/>
</dbReference>
<dbReference type="Pfam" id="PF17919">
    <property type="entry name" value="RT_RNaseH_2"/>
    <property type="match status" value="1"/>
</dbReference>
<evidence type="ECO:0000313" key="20">
    <source>
        <dbReference type="Proteomes" id="UP000242715"/>
    </source>
</evidence>
<evidence type="ECO:0000256" key="13">
    <source>
        <dbReference type="ARBA" id="ARBA00023125"/>
    </source>
</evidence>
<proteinExistence type="predicted"/>
<evidence type="ECO:0000313" key="19">
    <source>
        <dbReference type="EMBL" id="GAU27453.1"/>
    </source>
</evidence>
<dbReference type="InterPro" id="IPR050951">
    <property type="entry name" value="Retrovirus_Pol_polyprotein"/>
</dbReference>
<keyword evidence="10" id="KW-0229">DNA integration</keyword>
<evidence type="ECO:0000256" key="15">
    <source>
        <dbReference type="ARBA" id="ARBA00023268"/>
    </source>
</evidence>
<evidence type="ECO:0000256" key="8">
    <source>
        <dbReference type="ARBA" id="ARBA00022801"/>
    </source>
</evidence>
<dbReference type="GO" id="GO:0003677">
    <property type="term" value="F:DNA binding"/>
    <property type="evidence" value="ECO:0007669"/>
    <property type="project" value="UniProtKB-KW"/>
</dbReference>
<evidence type="ECO:0000259" key="18">
    <source>
        <dbReference type="PROSITE" id="PS50994"/>
    </source>
</evidence>
<dbReference type="CDD" id="cd09274">
    <property type="entry name" value="RNase_HI_RT_Ty3"/>
    <property type="match status" value="1"/>
</dbReference>
<keyword evidence="14" id="KW-0233">DNA recombination</keyword>
<dbReference type="InterPro" id="IPR001584">
    <property type="entry name" value="Integrase_cat-core"/>
</dbReference>
<dbReference type="Gene3D" id="2.40.70.10">
    <property type="entry name" value="Acid Proteases"/>
    <property type="match status" value="1"/>
</dbReference>
<evidence type="ECO:0000256" key="9">
    <source>
        <dbReference type="ARBA" id="ARBA00022842"/>
    </source>
</evidence>
<feature type="domain" description="Integrase catalytic" evidence="18">
    <location>
        <begin position="1111"/>
        <end position="1275"/>
    </location>
</feature>
<keyword evidence="20" id="KW-1185">Reference proteome</keyword>
<evidence type="ECO:0000256" key="10">
    <source>
        <dbReference type="ARBA" id="ARBA00022908"/>
    </source>
</evidence>
<keyword evidence="12" id="KW-0239">DNA-directed DNA polymerase</keyword>
<dbReference type="FunFam" id="3.10.10.10:FF:000007">
    <property type="entry name" value="Retrovirus-related Pol polyprotein from transposon 17.6-like Protein"/>
    <property type="match status" value="1"/>
</dbReference>
<dbReference type="InterPro" id="IPR056924">
    <property type="entry name" value="SH3_Tf2-1"/>
</dbReference>
<dbReference type="PANTHER" id="PTHR37984">
    <property type="entry name" value="PROTEIN CBG26694"/>
    <property type="match status" value="1"/>
</dbReference>
<dbReference type="InterPro" id="IPR043128">
    <property type="entry name" value="Rev_trsase/Diguanyl_cyclase"/>
</dbReference>
<dbReference type="GO" id="GO:0015074">
    <property type="term" value="P:DNA integration"/>
    <property type="evidence" value="ECO:0007669"/>
    <property type="project" value="UniProtKB-KW"/>
</dbReference>
<dbReference type="PANTHER" id="PTHR37984:SF5">
    <property type="entry name" value="PROTEIN NYNRIN-LIKE"/>
    <property type="match status" value="1"/>
</dbReference>